<comment type="caution">
    <text evidence="1">The sequence shown here is derived from an EMBL/GenBank/DDBJ whole genome shotgun (WGS) entry which is preliminary data.</text>
</comment>
<name>A0AA40DIB1_9PEZI</name>
<gene>
    <name evidence="1" type="ORF">B0T26DRAFT_734951</name>
</gene>
<dbReference type="Proteomes" id="UP001172101">
    <property type="component" value="Unassembled WGS sequence"/>
</dbReference>
<reference evidence="1" key="1">
    <citation type="submission" date="2023-06" db="EMBL/GenBank/DDBJ databases">
        <title>Genome-scale phylogeny and comparative genomics of the fungal order Sordariales.</title>
        <authorList>
            <consortium name="Lawrence Berkeley National Laboratory"/>
            <person name="Hensen N."/>
            <person name="Bonometti L."/>
            <person name="Westerberg I."/>
            <person name="Brannstrom I.O."/>
            <person name="Guillou S."/>
            <person name="Cros-Aarteil S."/>
            <person name="Calhoun S."/>
            <person name="Haridas S."/>
            <person name="Kuo A."/>
            <person name="Mondo S."/>
            <person name="Pangilinan J."/>
            <person name="Riley R."/>
            <person name="LaButti K."/>
            <person name="Andreopoulos B."/>
            <person name="Lipzen A."/>
            <person name="Chen C."/>
            <person name="Yanf M."/>
            <person name="Daum C."/>
            <person name="Ng V."/>
            <person name="Clum A."/>
            <person name="Steindorff A."/>
            <person name="Ohm R."/>
            <person name="Martin F."/>
            <person name="Silar P."/>
            <person name="Natvig D."/>
            <person name="Lalanne C."/>
            <person name="Gautier V."/>
            <person name="Ament-velasquez S.L."/>
            <person name="Kruys A."/>
            <person name="Hutchinson M.I."/>
            <person name="Powell A.J."/>
            <person name="Barry K."/>
            <person name="Miller A.N."/>
            <person name="Grigoriev I.V."/>
            <person name="Debuchy R."/>
            <person name="Gladieux P."/>
            <person name="Thoren M.H."/>
            <person name="Johannesson H."/>
        </authorList>
    </citation>
    <scope>NUCLEOTIDE SEQUENCE</scope>
    <source>
        <strain evidence="1">SMH2392-1A</strain>
    </source>
</reference>
<dbReference type="AlphaFoldDB" id="A0AA40DIB1"/>
<keyword evidence="2" id="KW-1185">Reference proteome</keyword>
<dbReference type="EMBL" id="JAUIRO010000009">
    <property type="protein sequence ID" value="KAK0701857.1"/>
    <property type="molecule type" value="Genomic_DNA"/>
</dbReference>
<accession>A0AA40DIB1</accession>
<dbReference type="RefSeq" id="XP_060289521.1">
    <property type="nucleotide sequence ID" value="XM_060443217.1"/>
</dbReference>
<protein>
    <submittedName>
        <fullName evidence="1">Uncharacterized protein</fullName>
    </submittedName>
</protein>
<evidence type="ECO:0000313" key="2">
    <source>
        <dbReference type="Proteomes" id="UP001172101"/>
    </source>
</evidence>
<sequence>MTTRGWLRPGCTGPKVIHVALLRTCRRVCLETAHIPARHIQLLKYNNSDETPPWSTMKRGFDDRGWPHARSSLAETIPLHTLARVRDIGLFGFLF</sequence>
<organism evidence="1 2">
    <name type="scientific">Lasiosphaeria miniovina</name>
    <dbReference type="NCBI Taxonomy" id="1954250"/>
    <lineage>
        <taxon>Eukaryota</taxon>
        <taxon>Fungi</taxon>
        <taxon>Dikarya</taxon>
        <taxon>Ascomycota</taxon>
        <taxon>Pezizomycotina</taxon>
        <taxon>Sordariomycetes</taxon>
        <taxon>Sordariomycetidae</taxon>
        <taxon>Sordariales</taxon>
        <taxon>Lasiosphaeriaceae</taxon>
        <taxon>Lasiosphaeria</taxon>
    </lineage>
</organism>
<proteinExistence type="predicted"/>
<evidence type="ECO:0000313" key="1">
    <source>
        <dbReference type="EMBL" id="KAK0701857.1"/>
    </source>
</evidence>
<dbReference type="GeneID" id="85326487"/>